<dbReference type="InterPro" id="IPR015882">
    <property type="entry name" value="HEX_bac_N"/>
</dbReference>
<evidence type="ECO:0000259" key="9">
    <source>
        <dbReference type="Pfam" id="PF02838"/>
    </source>
</evidence>
<dbReference type="GO" id="GO:0005975">
    <property type="term" value="P:carbohydrate metabolic process"/>
    <property type="evidence" value="ECO:0007669"/>
    <property type="project" value="InterPro"/>
</dbReference>
<sequence length="771" mass="88924">MMKRYFIIFIGFLTMNCQSGKEIHFTEQDINLVPKPEEIILETDYFEFSPETKFVANDSLRPVIELITNKFRSASGWDFSKNIQNSNKQYPSNYIKLVVDENLAKESYTFHSDKDKIIIYARDYQGFVYGIQTLRQLLPAEIESTSVVKTNWVIPSVKITDKPQYQWRGLMLDVARHFFSKEYILKTIDRMAMLKINTFHFHLLDNEGWRIEIKKYPKLTEIGAWRVNQENKHWNARTTNNPNEKGSYGGFFTQEDIKEIVAYASKYGINVVPEIEMPAHVMSAIAAYPELSCHKRPIAVPSGGVWPITDIYCAGQEKTFAFLQDVLDEVTNLFPSKYIHIGGDEATHTEWEKCPLCKVRMKTENLKNAHELQSYFIKRINKYLQSKNRQLIGWDEIIDGGLPDDAIIMVWRGNDIAKKAIKQGSQVILTSQGYIDQYQGLPDNEPLAIGGYLPISRIYNEAFDEKKLSTEEQTKILGMQANLWAEYIPDEKHSEYMLFPRLLALSEVFWTAENHRNWTDFSQRVEKFFPRLSLMDINYSKSMYQTTAKVTDTQYNKVKIALNSEAPNADIRYTLNEDDFSKAIPYTDTLYINKTTTIKACAFVQGKPTHTAYQDTITFHKAIGKSVTFAPTYHKNYQGQGNKTLTNIVRGTKDFHDKQWLGWLVDSPTIIIDLGDNQEVSKIVVGTMENQGSGIYFPTEIRFLSSQDGKKYTEIGKIIHPYKNNGFATLKDFSLQISSQNTRYIKLEIKNLAYPPKGGDAWLFIDEVQVF</sequence>
<dbReference type="Pfam" id="PF00728">
    <property type="entry name" value="Glyco_hydro_20"/>
    <property type="match status" value="1"/>
</dbReference>
<dbReference type="PANTHER" id="PTHR22600">
    <property type="entry name" value="BETA-HEXOSAMINIDASE"/>
    <property type="match status" value="1"/>
</dbReference>
<dbReference type="EMBL" id="BQKA01000001">
    <property type="protein sequence ID" value="GJM49047.1"/>
    <property type="molecule type" value="Genomic_DNA"/>
</dbReference>
<dbReference type="Pfam" id="PF02838">
    <property type="entry name" value="Glyco_hydro_20b"/>
    <property type="match status" value="1"/>
</dbReference>
<dbReference type="Gene3D" id="2.60.120.260">
    <property type="entry name" value="Galactose-binding domain-like"/>
    <property type="match status" value="1"/>
</dbReference>
<keyword evidence="5" id="KW-0326">Glycosidase</keyword>
<feature type="domain" description="F5/8 type C" evidence="8">
    <location>
        <begin position="641"/>
        <end position="751"/>
    </location>
</feature>
<dbReference type="InterPro" id="IPR025705">
    <property type="entry name" value="Beta_hexosaminidase_sua/sub"/>
</dbReference>
<feature type="active site" description="Proton donor" evidence="6">
    <location>
        <position position="345"/>
    </location>
</feature>
<dbReference type="EC" id="3.2.1.52" evidence="3"/>
<dbReference type="SUPFAM" id="SSF49785">
    <property type="entry name" value="Galactose-binding domain-like"/>
    <property type="match status" value="1"/>
</dbReference>
<evidence type="ECO:0000259" key="7">
    <source>
        <dbReference type="Pfam" id="PF00728"/>
    </source>
</evidence>
<dbReference type="Proteomes" id="UP001207736">
    <property type="component" value="Unassembled WGS sequence"/>
</dbReference>
<dbReference type="PANTHER" id="PTHR22600:SF57">
    <property type="entry name" value="BETA-N-ACETYLHEXOSAMINIDASE"/>
    <property type="match status" value="1"/>
</dbReference>
<dbReference type="SUPFAM" id="SSF51445">
    <property type="entry name" value="(Trans)glycosidases"/>
    <property type="match status" value="1"/>
</dbReference>
<dbReference type="Pfam" id="PF00754">
    <property type="entry name" value="F5_F8_type_C"/>
    <property type="match status" value="1"/>
</dbReference>
<dbReference type="Pfam" id="PF13287">
    <property type="entry name" value="Fn3_assoc"/>
    <property type="match status" value="1"/>
</dbReference>
<gene>
    <name evidence="10" type="ORF">RCZ15_00230</name>
    <name evidence="11" type="ORF">RCZ16_06260</name>
</gene>
<evidence type="ECO:0000313" key="12">
    <source>
        <dbReference type="Proteomes" id="UP001207736"/>
    </source>
</evidence>
<dbReference type="AlphaFoldDB" id="A0AAV5APA6"/>
<reference evidence="10 13" key="1">
    <citation type="submission" date="2021-11" db="EMBL/GenBank/DDBJ databases">
        <title>Draft genome sequence of Capnocytophaga sp. strain KC07075 isolated from cat oral cavity.</title>
        <authorList>
            <person name="Suzuki M."/>
            <person name="Imaoka K."/>
            <person name="Kimura M."/>
            <person name="Morikawa S."/>
            <person name="Maeda K."/>
        </authorList>
    </citation>
    <scope>NUCLEOTIDE SEQUENCE</scope>
    <source>
        <strain evidence="10">KC07075</strain>
        <strain evidence="11 13">KC07079</strain>
    </source>
</reference>
<keyword evidence="4" id="KW-0378">Hydrolase</keyword>
<evidence type="ECO:0000313" key="10">
    <source>
        <dbReference type="EMBL" id="GJM49047.1"/>
    </source>
</evidence>
<dbReference type="Gene3D" id="3.30.379.10">
    <property type="entry name" value="Chitobiase/beta-hexosaminidase domain 2-like"/>
    <property type="match status" value="1"/>
</dbReference>
<dbReference type="InterPro" id="IPR029018">
    <property type="entry name" value="Hex-like_dom2"/>
</dbReference>
<comment type="catalytic activity">
    <reaction evidence="1">
        <text>Hydrolysis of terminal non-reducing N-acetyl-D-hexosamine residues in N-acetyl-beta-D-hexosaminides.</text>
        <dbReference type="EC" id="3.2.1.52"/>
    </reaction>
</comment>
<evidence type="ECO:0000313" key="13">
    <source>
        <dbReference type="Proteomes" id="UP001208692"/>
    </source>
</evidence>
<keyword evidence="13" id="KW-1185">Reference proteome</keyword>
<evidence type="ECO:0000256" key="5">
    <source>
        <dbReference type="ARBA" id="ARBA00023295"/>
    </source>
</evidence>
<protein>
    <recommendedName>
        <fullName evidence="3">beta-N-acetylhexosaminidase</fullName>
        <ecNumber evidence="3">3.2.1.52</ecNumber>
    </recommendedName>
</protein>
<dbReference type="GO" id="GO:0030203">
    <property type="term" value="P:glycosaminoglycan metabolic process"/>
    <property type="evidence" value="ECO:0007669"/>
    <property type="project" value="TreeGrafter"/>
</dbReference>
<dbReference type="PRINTS" id="PR00738">
    <property type="entry name" value="GLHYDRLASE20"/>
</dbReference>
<evidence type="ECO:0000259" key="8">
    <source>
        <dbReference type="Pfam" id="PF00754"/>
    </source>
</evidence>
<evidence type="ECO:0000256" key="2">
    <source>
        <dbReference type="ARBA" id="ARBA00006285"/>
    </source>
</evidence>
<comment type="caution">
    <text evidence="10">The sequence shown here is derived from an EMBL/GenBank/DDBJ whole genome shotgun (WGS) entry which is preliminary data.</text>
</comment>
<evidence type="ECO:0000313" key="11">
    <source>
        <dbReference type="EMBL" id="GJM52308.1"/>
    </source>
</evidence>
<comment type="similarity">
    <text evidence="2">Belongs to the glycosyl hydrolase 20 family.</text>
</comment>
<evidence type="ECO:0000256" key="3">
    <source>
        <dbReference type="ARBA" id="ARBA00012663"/>
    </source>
</evidence>
<proteinExistence type="inferred from homology"/>
<dbReference type="Proteomes" id="UP001208692">
    <property type="component" value="Unassembled WGS sequence"/>
</dbReference>
<dbReference type="InterPro" id="IPR008979">
    <property type="entry name" value="Galactose-bd-like_sf"/>
</dbReference>
<accession>A0AAV5APA6</accession>
<name>A0AAV5APA6_9FLAO</name>
<dbReference type="GO" id="GO:0004563">
    <property type="term" value="F:beta-N-acetylhexosaminidase activity"/>
    <property type="evidence" value="ECO:0007669"/>
    <property type="project" value="UniProtKB-EC"/>
</dbReference>
<evidence type="ECO:0000256" key="6">
    <source>
        <dbReference type="PIRSR" id="PIRSR625705-1"/>
    </source>
</evidence>
<dbReference type="InterPro" id="IPR026876">
    <property type="entry name" value="Fn3_assoc_repeat"/>
</dbReference>
<evidence type="ECO:0000256" key="1">
    <source>
        <dbReference type="ARBA" id="ARBA00001231"/>
    </source>
</evidence>
<dbReference type="InterPro" id="IPR017853">
    <property type="entry name" value="GH"/>
</dbReference>
<dbReference type="CDD" id="cd06563">
    <property type="entry name" value="GH20_chitobiase-like"/>
    <property type="match status" value="1"/>
</dbReference>
<dbReference type="EMBL" id="BQKB01000011">
    <property type="protein sequence ID" value="GJM52308.1"/>
    <property type="molecule type" value="Genomic_DNA"/>
</dbReference>
<dbReference type="InterPro" id="IPR015883">
    <property type="entry name" value="Glyco_hydro_20_cat"/>
</dbReference>
<dbReference type="Gene3D" id="3.20.20.80">
    <property type="entry name" value="Glycosidases"/>
    <property type="match status" value="1"/>
</dbReference>
<evidence type="ECO:0000256" key="4">
    <source>
        <dbReference type="ARBA" id="ARBA00022801"/>
    </source>
</evidence>
<feature type="domain" description="Glycoside hydrolase family 20 catalytic" evidence="7">
    <location>
        <begin position="165"/>
        <end position="512"/>
    </location>
</feature>
<feature type="domain" description="Beta-hexosaminidase bacterial type N-terminal" evidence="9">
    <location>
        <begin position="30"/>
        <end position="161"/>
    </location>
</feature>
<dbReference type="InterPro" id="IPR000421">
    <property type="entry name" value="FA58C"/>
</dbReference>
<organism evidence="10 12">
    <name type="scientific">Capnocytophaga catalasegens</name>
    <dbReference type="NCBI Taxonomy" id="1004260"/>
    <lineage>
        <taxon>Bacteria</taxon>
        <taxon>Pseudomonadati</taxon>
        <taxon>Bacteroidota</taxon>
        <taxon>Flavobacteriia</taxon>
        <taxon>Flavobacteriales</taxon>
        <taxon>Flavobacteriaceae</taxon>
        <taxon>Capnocytophaga</taxon>
    </lineage>
</organism>
<dbReference type="GO" id="GO:0016020">
    <property type="term" value="C:membrane"/>
    <property type="evidence" value="ECO:0007669"/>
    <property type="project" value="TreeGrafter"/>
</dbReference>
<dbReference type="SUPFAM" id="SSF55545">
    <property type="entry name" value="beta-N-acetylhexosaminidase-like domain"/>
    <property type="match status" value="1"/>
</dbReference>